<sequence length="190" mass="21610">MSLINRPHACLNLLSTAHNLNARHQTHYTNLNNILAIQICSQPECCCAVVTNATHVWCLPENESQHTAHNTHHRSNVYKRYDEPGRTVRPATKTSVPSSVYLSACLAPVASCVERIPLLHWHRFSQICRHPHHIAVPWHDTEPLVSFFHLLSNQTHCASRIYACPIWTTIPYSVQNIAVHCCLFSCIHEN</sequence>
<dbReference type="KEGG" id="csl:COCSUDRAFT_33344"/>
<organism evidence="1 2">
    <name type="scientific">Coccomyxa subellipsoidea (strain C-169)</name>
    <name type="common">Green microalga</name>
    <dbReference type="NCBI Taxonomy" id="574566"/>
    <lineage>
        <taxon>Eukaryota</taxon>
        <taxon>Viridiplantae</taxon>
        <taxon>Chlorophyta</taxon>
        <taxon>core chlorophytes</taxon>
        <taxon>Trebouxiophyceae</taxon>
        <taxon>Trebouxiophyceae incertae sedis</taxon>
        <taxon>Coccomyxaceae</taxon>
        <taxon>Coccomyxa</taxon>
        <taxon>Coccomyxa subellipsoidea</taxon>
    </lineage>
</organism>
<name>I0YW50_COCSC</name>
<accession>I0YW50</accession>
<gene>
    <name evidence="1" type="ORF">COCSUDRAFT_33344</name>
</gene>
<dbReference type="AlphaFoldDB" id="I0YW50"/>
<protein>
    <submittedName>
        <fullName evidence="1">Uncharacterized protein</fullName>
    </submittedName>
</protein>
<proteinExistence type="predicted"/>
<keyword evidence="2" id="KW-1185">Reference proteome</keyword>
<reference evidence="1 2" key="1">
    <citation type="journal article" date="2012" name="Genome Biol.">
        <title>The genome of the polar eukaryotic microalga coccomyxa subellipsoidea reveals traits of cold adaptation.</title>
        <authorList>
            <person name="Blanc G."/>
            <person name="Agarkova I."/>
            <person name="Grimwood J."/>
            <person name="Kuo A."/>
            <person name="Brueggeman A."/>
            <person name="Dunigan D."/>
            <person name="Gurnon J."/>
            <person name="Ladunga I."/>
            <person name="Lindquist E."/>
            <person name="Lucas S."/>
            <person name="Pangilinan J."/>
            <person name="Proschold T."/>
            <person name="Salamov A."/>
            <person name="Schmutz J."/>
            <person name="Weeks D."/>
            <person name="Yamada T."/>
            <person name="Claverie J.M."/>
            <person name="Grigoriev I."/>
            <person name="Van Etten J."/>
            <person name="Lomsadze A."/>
            <person name="Borodovsky M."/>
        </authorList>
    </citation>
    <scope>NUCLEOTIDE SEQUENCE [LARGE SCALE GENOMIC DNA]</scope>
    <source>
        <strain evidence="1 2">C-169</strain>
    </source>
</reference>
<dbReference type="RefSeq" id="XP_005647163.1">
    <property type="nucleotide sequence ID" value="XM_005647106.1"/>
</dbReference>
<dbReference type="Proteomes" id="UP000007264">
    <property type="component" value="Unassembled WGS sequence"/>
</dbReference>
<dbReference type="GeneID" id="17040606"/>
<dbReference type="EMBL" id="AGSI01000009">
    <property type="protein sequence ID" value="EIE22619.1"/>
    <property type="molecule type" value="Genomic_DNA"/>
</dbReference>
<comment type="caution">
    <text evidence="1">The sequence shown here is derived from an EMBL/GenBank/DDBJ whole genome shotgun (WGS) entry which is preliminary data.</text>
</comment>
<evidence type="ECO:0000313" key="1">
    <source>
        <dbReference type="EMBL" id="EIE22619.1"/>
    </source>
</evidence>
<evidence type="ECO:0000313" key="2">
    <source>
        <dbReference type="Proteomes" id="UP000007264"/>
    </source>
</evidence>